<dbReference type="Pfam" id="PF07690">
    <property type="entry name" value="MFS_1"/>
    <property type="match status" value="1"/>
</dbReference>
<feature type="transmembrane region" description="Helical" evidence="4">
    <location>
        <begin position="271"/>
        <end position="289"/>
    </location>
</feature>
<evidence type="ECO:0000256" key="2">
    <source>
        <dbReference type="ARBA" id="ARBA00022989"/>
    </source>
</evidence>
<evidence type="ECO:0000256" key="3">
    <source>
        <dbReference type="ARBA" id="ARBA00023136"/>
    </source>
</evidence>
<gene>
    <name evidence="5" type="ORF">Pla8534_47900</name>
</gene>
<keyword evidence="1 4" id="KW-0812">Transmembrane</keyword>
<accession>A0A518DYU2</accession>
<evidence type="ECO:0000256" key="4">
    <source>
        <dbReference type="SAM" id="Phobius"/>
    </source>
</evidence>
<organism evidence="5 6">
    <name type="scientific">Lignipirellula cremea</name>
    <dbReference type="NCBI Taxonomy" id="2528010"/>
    <lineage>
        <taxon>Bacteria</taxon>
        <taxon>Pseudomonadati</taxon>
        <taxon>Planctomycetota</taxon>
        <taxon>Planctomycetia</taxon>
        <taxon>Pirellulales</taxon>
        <taxon>Pirellulaceae</taxon>
        <taxon>Lignipirellula</taxon>
    </lineage>
</organism>
<dbReference type="SUPFAM" id="SSF103473">
    <property type="entry name" value="MFS general substrate transporter"/>
    <property type="match status" value="1"/>
</dbReference>
<keyword evidence="2 4" id="KW-1133">Transmembrane helix</keyword>
<evidence type="ECO:0000313" key="6">
    <source>
        <dbReference type="Proteomes" id="UP000317648"/>
    </source>
</evidence>
<feature type="transmembrane region" description="Helical" evidence="4">
    <location>
        <begin position="56"/>
        <end position="79"/>
    </location>
</feature>
<feature type="transmembrane region" description="Helical" evidence="4">
    <location>
        <begin position="24"/>
        <end position="47"/>
    </location>
</feature>
<dbReference type="InterPro" id="IPR036259">
    <property type="entry name" value="MFS_trans_sf"/>
</dbReference>
<dbReference type="KEGG" id="lcre:Pla8534_47900"/>
<feature type="transmembrane region" description="Helical" evidence="4">
    <location>
        <begin position="208"/>
        <end position="231"/>
    </location>
</feature>
<feature type="transmembrane region" description="Helical" evidence="4">
    <location>
        <begin position="237"/>
        <end position="259"/>
    </location>
</feature>
<feature type="transmembrane region" description="Helical" evidence="4">
    <location>
        <begin position="85"/>
        <end position="110"/>
    </location>
</feature>
<reference evidence="5 6" key="1">
    <citation type="submission" date="2019-02" db="EMBL/GenBank/DDBJ databases">
        <title>Deep-cultivation of Planctomycetes and their phenomic and genomic characterization uncovers novel biology.</title>
        <authorList>
            <person name="Wiegand S."/>
            <person name="Jogler M."/>
            <person name="Boedeker C."/>
            <person name="Pinto D."/>
            <person name="Vollmers J."/>
            <person name="Rivas-Marin E."/>
            <person name="Kohn T."/>
            <person name="Peeters S.H."/>
            <person name="Heuer A."/>
            <person name="Rast P."/>
            <person name="Oberbeckmann S."/>
            <person name="Bunk B."/>
            <person name="Jeske O."/>
            <person name="Meyerdierks A."/>
            <person name="Storesund J.E."/>
            <person name="Kallscheuer N."/>
            <person name="Luecker S."/>
            <person name="Lage O.M."/>
            <person name="Pohl T."/>
            <person name="Merkel B.J."/>
            <person name="Hornburger P."/>
            <person name="Mueller R.-W."/>
            <person name="Bruemmer F."/>
            <person name="Labrenz M."/>
            <person name="Spormann A.M."/>
            <person name="Op den Camp H."/>
            <person name="Overmann J."/>
            <person name="Amann R."/>
            <person name="Jetten M.S.M."/>
            <person name="Mascher T."/>
            <person name="Medema M.H."/>
            <person name="Devos D.P."/>
            <person name="Kaster A.-K."/>
            <person name="Ovreas L."/>
            <person name="Rohde M."/>
            <person name="Galperin M.Y."/>
            <person name="Jogler C."/>
        </authorList>
    </citation>
    <scope>NUCLEOTIDE SEQUENCE [LARGE SCALE GENOMIC DNA]</scope>
    <source>
        <strain evidence="5 6">Pla85_3_4</strain>
    </source>
</reference>
<feature type="transmembrane region" description="Helical" evidence="4">
    <location>
        <begin position="131"/>
        <end position="148"/>
    </location>
</feature>
<feature type="transmembrane region" description="Helical" evidence="4">
    <location>
        <begin position="295"/>
        <end position="321"/>
    </location>
</feature>
<proteinExistence type="predicted"/>
<dbReference type="GO" id="GO:0022857">
    <property type="term" value="F:transmembrane transporter activity"/>
    <property type="evidence" value="ECO:0007669"/>
    <property type="project" value="InterPro"/>
</dbReference>
<dbReference type="Proteomes" id="UP000317648">
    <property type="component" value="Chromosome"/>
</dbReference>
<dbReference type="EMBL" id="CP036433">
    <property type="protein sequence ID" value="QDU96965.1"/>
    <property type="molecule type" value="Genomic_DNA"/>
</dbReference>
<name>A0A518DYU2_9BACT</name>
<protein>
    <submittedName>
        <fullName evidence="5">Major Facilitator Superfamily protein</fullName>
    </submittedName>
</protein>
<evidence type="ECO:0000313" key="5">
    <source>
        <dbReference type="EMBL" id="QDU96965.1"/>
    </source>
</evidence>
<sequence length="451" mass="49938">MAYTQLTQSPATIRFAESLGATGLHMGILGAMPYCTLFMQFVAAVLANHLKYRRRVFLTIGIMQRLVLLPLAIGAAFAPPGYEMLYLWLLILATAANHAMANFCMPLWLSWMGDYLPRQGLSEFWGARHRWMQWAAAISLLGSAFYLWQSGLPIRVAYAGLIGVGSVLGVLDLLLFLKVEEPPVTQAKELRLGAVLTAPFRQPGYRSFISYACFWNFAAMIGAPFISWFLLSWIGMSLYQIMVIWTFSWIGGALFADRLGRWTERYGNRPMLIMCTFFKSANMIALLLIPRDPNVAFLVLVPIFMLDAVLNAGIVIANNGFMLKNSPSENRSMYIAAGAALAGMVGGLTSIGAGAFLALAADWEWRSGDWTFTNFHVLFAASLVLRWASVLVAVRIHEPASKNTLHVVTQLIGATPLRLLRLPVLVIPVEAEAKPVPAPRRPRPLAKADRR</sequence>
<keyword evidence="3 4" id="KW-0472">Membrane</keyword>
<feature type="transmembrane region" description="Helical" evidence="4">
    <location>
        <begin position="333"/>
        <end position="361"/>
    </location>
</feature>
<keyword evidence="6" id="KW-1185">Reference proteome</keyword>
<feature type="transmembrane region" description="Helical" evidence="4">
    <location>
        <begin position="373"/>
        <end position="394"/>
    </location>
</feature>
<dbReference type="PANTHER" id="PTHR23526">
    <property type="entry name" value="INTEGRAL MEMBRANE TRANSPORT PROTEIN-RELATED"/>
    <property type="match status" value="1"/>
</dbReference>
<evidence type="ECO:0000256" key="1">
    <source>
        <dbReference type="ARBA" id="ARBA00022692"/>
    </source>
</evidence>
<dbReference type="Gene3D" id="1.20.1250.20">
    <property type="entry name" value="MFS general substrate transporter like domains"/>
    <property type="match status" value="2"/>
</dbReference>
<dbReference type="InterPro" id="IPR052528">
    <property type="entry name" value="Sugar_transport-like"/>
</dbReference>
<dbReference type="AlphaFoldDB" id="A0A518DYU2"/>
<dbReference type="InterPro" id="IPR011701">
    <property type="entry name" value="MFS"/>
</dbReference>
<feature type="transmembrane region" description="Helical" evidence="4">
    <location>
        <begin position="154"/>
        <end position="177"/>
    </location>
</feature>
<dbReference type="PANTHER" id="PTHR23526:SF2">
    <property type="entry name" value="MAJOR FACILITATOR SUPERFAMILY (MFS) PROFILE DOMAIN-CONTAINING PROTEIN"/>
    <property type="match status" value="1"/>
</dbReference>